<proteinExistence type="predicted"/>
<gene>
    <name evidence="1" type="ORF">K3G42_031426</name>
</gene>
<keyword evidence="2" id="KW-1185">Reference proteome</keyword>
<dbReference type="EMBL" id="CM037614">
    <property type="protein sequence ID" value="KAH8017642.1"/>
    <property type="molecule type" value="Genomic_DNA"/>
</dbReference>
<reference evidence="1" key="1">
    <citation type="submission" date="2021-08" db="EMBL/GenBank/DDBJ databases">
        <title>The first chromosome-level gecko genome reveals the dynamic sex chromosomes of Neotropical dwarf geckos (Sphaerodactylidae: Sphaerodactylus).</title>
        <authorList>
            <person name="Pinto B.J."/>
            <person name="Keating S.E."/>
            <person name="Gamble T."/>
        </authorList>
    </citation>
    <scope>NUCLEOTIDE SEQUENCE</scope>
    <source>
        <strain evidence="1">TG3544</strain>
    </source>
</reference>
<dbReference type="Proteomes" id="UP000827872">
    <property type="component" value="Linkage Group LG01"/>
</dbReference>
<sequence>MFYFGNNHIMVTLGFNHQSIYHISCHPSMLDLLWFKKKWEKPHWGINLASGHIAWPKGKLHTFSFTFSQWVGENLLGENGIVCLLFLYGSPKQLIPIDCI</sequence>
<protein>
    <submittedName>
        <fullName evidence="1">Uncharacterized protein</fullName>
    </submittedName>
</protein>
<name>A0ACB8GDP1_9SAUR</name>
<organism evidence="1 2">
    <name type="scientific">Sphaerodactylus townsendi</name>
    <dbReference type="NCBI Taxonomy" id="933632"/>
    <lineage>
        <taxon>Eukaryota</taxon>
        <taxon>Metazoa</taxon>
        <taxon>Chordata</taxon>
        <taxon>Craniata</taxon>
        <taxon>Vertebrata</taxon>
        <taxon>Euteleostomi</taxon>
        <taxon>Lepidosauria</taxon>
        <taxon>Squamata</taxon>
        <taxon>Bifurcata</taxon>
        <taxon>Gekkota</taxon>
        <taxon>Sphaerodactylidae</taxon>
        <taxon>Sphaerodactylus</taxon>
    </lineage>
</organism>
<evidence type="ECO:0000313" key="1">
    <source>
        <dbReference type="EMBL" id="KAH8017642.1"/>
    </source>
</evidence>
<comment type="caution">
    <text evidence="1">The sequence shown here is derived from an EMBL/GenBank/DDBJ whole genome shotgun (WGS) entry which is preliminary data.</text>
</comment>
<accession>A0ACB8GDP1</accession>
<evidence type="ECO:0000313" key="2">
    <source>
        <dbReference type="Proteomes" id="UP000827872"/>
    </source>
</evidence>